<accession>A0A8S2V2U6</accession>
<reference evidence="2" key="1">
    <citation type="submission" date="2021-02" db="EMBL/GenBank/DDBJ databases">
        <authorList>
            <person name="Nowell W R."/>
        </authorList>
    </citation>
    <scope>NUCLEOTIDE SEQUENCE</scope>
</reference>
<proteinExistence type="predicted"/>
<gene>
    <name evidence="1" type="ORF">OVA965_LOCUS40593</name>
    <name evidence="2" type="ORF">TMI583_LOCUS42052</name>
</gene>
<dbReference type="AlphaFoldDB" id="A0A8S2V2U6"/>
<sequence>MSSWLNRYWKRHAELYPFDARLKQIVSQFEYADLI</sequence>
<dbReference type="Proteomes" id="UP000682733">
    <property type="component" value="Unassembled WGS sequence"/>
</dbReference>
<dbReference type="EMBL" id="CAJOBA010067402">
    <property type="protein sequence ID" value="CAF4371102.1"/>
    <property type="molecule type" value="Genomic_DNA"/>
</dbReference>
<evidence type="ECO:0000313" key="1">
    <source>
        <dbReference type="EMBL" id="CAF1574821.1"/>
    </source>
</evidence>
<feature type="non-terminal residue" evidence="2">
    <location>
        <position position="1"/>
    </location>
</feature>
<name>A0A8S2V2U6_9BILA</name>
<organism evidence="2 3">
    <name type="scientific">Didymodactylos carnosus</name>
    <dbReference type="NCBI Taxonomy" id="1234261"/>
    <lineage>
        <taxon>Eukaryota</taxon>
        <taxon>Metazoa</taxon>
        <taxon>Spiralia</taxon>
        <taxon>Gnathifera</taxon>
        <taxon>Rotifera</taxon>
        <taxon>Eurotatoria</taxon>
        <taxon>Bdelloidea</taxon>
        <taxon>Philodinida</taxon>
        <taxon>Philodinidae</taxon>
        <taxon>Didymodactylos</taxon>
    </lineage>
</organism>
<evidence type="ECO:0000313" key="3">
    <source>
        <dbReference type="Proteomes" id="UP000682733"/>
    </source>
</evidence>
<comment type="caution">
    <text evidence="2">The sequence shown here is derived from an EMBL/GenBank/DDBJ whole genome shotgun (WGS) entry which is preliminary data.</text>
</comment>
<protein>
    <submittedName>
        <fullName evidence="2">Uncharacterized protein</fullName>
    </submittedName>
</protein>
<dbReference type="Proteomes" id="UP000677228">
    <property type="component" value="Unassembled WGS sequence"/>
</dbReference>
<feature type="non-terminal residue" evidence="2">
    <location>
        <position position="35"/>
    </location>
</feature>
<evidence type="ECO:0000313" key="2">
    <source>
        <dbReference type="EMBL" id="CAF4371102.1"/>
    </source>
</evidence>
<dbReference type="EMBL" id="CAJNOK010044513">
    <property type="protein sequence ID" value="CAF1574821.1"/>
    <property type="molecule type" value="Genomic_DNA"/>
</dbReference>